<feature type="transmembrane region" description="Helical" evidence="12">
    <location>
        <begin position="44"/>
        <end position="67"/>
    </location>
</feature>
<dbReference type="InterPro" id="IPR038377">
    <property type="entry name" value="Na/Glc_symporter_sf"/>
</dbReference>
<sequence length="483" mass="53826">MNTLTIIITVATYFLLLFSVSYLAGRKADNAGFFVGNRKSKWWVVALATMGSFISGVTFVSVPGMVAEKGFSYLQMVMGFVVGQFLIAFILIPLFYRMNLVSVYQYLEDRFGLKSYKTGAWFFFISKMLGASVRLFLVCLTLQLLVFDPLGLPFLLNVVLTVFLVWLYTFRGGVKSIIWTDVLKSLCLILSVGLCIYYVSGQLNLSFNGMLKAIDDSSMSQVFFFDDINDKRYFFKQFLAGIFTMIATTGLDQDMMQRNLSCQNYRDSQKNMMVSIVCQFFINLLFLMLGVLLYMFAVKVGIDAKGDGLFPTVATSNYLPGVVGVLFIVGLFSSAYSAAGSALTALTTSFTIDILGNGHADKQQDESSLTATRKRVHIGMALLMAAVIFVFGLLNNASVIDAVYILASYTYGPILGLFAFGILCKTKVHDRFIPLVAVASPVLCFILAQNSEAWFNGYKFSYELLIFNALFTMTGMWLIRKKK</sequence>
<feature type="transmembrane region" description="Helical" evidence="12">
    <location>
        <begin position="403"/>
        <end position="424"/>
    </location>
</feature>
<evidence type="ECO:0000256" key="12">
    <source>
        <dbReference type="SAM" id="Phobius"/>
    </source>
</evidence>
<proteinExistence type="inferred from homology"/>
<feature type="transmembrane region" description="Helical" evidence="12">
    <location>
        <begin position="73"/>
        <end position="96"/>
    </location>
</feature>
<dbReference type="InterPro" id="IPR051163">
    <property type="entry name" value="Sodium:Solute_Symporter_SSF"/>
</dbReference>
<feature type="transmembrane region" description="Helical" evidence="12">
    <location>
        <begin position="233"/>
        <end position="251"/>
    </location>
</feature>
<evidence type="ECO:0000256" key="1">
    <source>
        <dbReference type="ARBA" id="ARBA00004651"/>
    </source>
</evidence>
<keyword evidence="7" id="KW-0915">Sodium</keyword>
<organism evidence="13 14">
    <name type="scientific">Prevotella illustrans</name>
    <dbReference type="NCBI Taxonomy" id="2800387"/>
    <lineage>
        <taxon>Bacteria</taxon>
        <taxon>Pseudomonadati</taxon>
        <taxon>Bacteroidota</taxon>
        <taxon>Bacteroidia</taxon>
        <taxon>Bacteroidales</taxon>
        <taxon>Prevotellaceae</taxon>
        <taxon>Prevotella</taxon>
    </lineage>
</organism>
<keyword evidence="8" id="KW-0406">Ion transport</keyword>
<comment type="similarity">
    <text evidence="2 11">Belongs to the sodium:solute symporter (SSF) (TC 2.A.21) family.</text>
</comment>
<keyword evidence="9 12" id="KW-0472">Membrane</keyword>
<feature type="transmembrane region" description="Helical" evidence="12">
    <location>
        <begin position="376"/>
        <end position="397"/>
    </location>
</feature>
<keyword evidence="3" id="KW-0813">Transport</keyword>
<feature type="transmembrane region" description="Helical" evidence="12">
    <location>
        <begin position="431"/>
        <end position="448"/>
    </location>
</feature>
<feature type="transmembrane region" description="Helical" evidence="12">
    <location>
        <begin position="272"/>
        <end position="298"/>
    </location>
</feature>
<feature type="transmembrane region" description="Helical" evidence="12">
    <location>
        <begin position="318"/>
        <end position="339"/>
    </location>
</feature>
<accession>A0ABS3M201</accession>
<dbReference type="CDD" id="cd10326">
    <property type="entry name" value="SLC5sbd_NIS-like"/>
    <property type="match status" value="1"/>
</dbReference>
<evidence type="ECO:0000256" key="4">
    <source>
        <dbReference type="ARBA" id="ARBA00022475"/>
    </source>
</evidence>
<dbReference type="RefSeq" id="WP_107581586.1">
    <property type="nucleotide sequence ID" value="NZ_JAERMS010000001.1"/>
</dbReference>
<keyword evidence="6 12" id="KW-1133">Transmembrane helix</keyword>
<evidence type="ECO:0000256" key="10">
    <source>
        <dbReference type="ARBA" id="ARBA00023201"/>
    </source>
</evidence>
<keyword evidence="14" id="KW-1185">Reference proteome</keyword>
<protein>
    <submittedName>
        <fullName evidence="13">Sodium:solute symporter</fullName>
    </submittedName>
</protein>
<evidence type="ECO:0000256" key="6">
    <source>
        <dbReference type="ARBA" id="ARBA00022989"/>
    </source>
</evidence>
<evidence type="ECO:0000256" key="3">
    <source>
        <dbReference type="ARBA" id="ARBA00022448"/>
    </source>
</evidence>
<evidence type="ECO:0000313" key="14">
    <source>
        <dbReference type="Proteomes" id="UP000664265"/>
    </source>
</evidence>
<evidence type="ECO:0000256" key="11">
    <source>
        <dbReference type="RuleBase" id="RU362091"/>
    </source>
</evidence>
<evidence type="ECO:0000256" key="5">
    <source>
        <dbReference type="ARBA" id="ARBA00022692"/>
    </source>
</evidence>
<dbReference type="PROSITE" id="PS50283">
    <property type="entry name" value="NA_SOLUT_SYMP_3"/>
    <property type="match status" value="1"/>
</dbReference>
<dbReference type="PANTHER" id="PTHR42985">
    <property type="entry name" value="SODIUM-COUPLED MONOCARBOXYLATE TRANSPORTER"/>
    <property type="match status" value="1"/>
</dbReference>
<keyword evidence="5 12" id="KW-0812">Transmembrane</keyword>
<evidence type="ECO:0000256" key="7">
    <source>
        <dbReference type="ARBA" id="ARBA00023053"/>
    </source>
</evidence>
<evidence type="ECO:0000313" key="13">
    <source>
        <dbReference type="EMBL" id="MBO1362216.1"/>
    </source>
</evidence>
<evidence type="ECO:0000256" key="2">
    <source>
        <dbReference type="ARBA" id="ARBA00006434"/>
    </source>
</evidence>
<keyword evidence="10" id="KW-0739">Sodium transport</keyword>
<dbReference type="Proteomes" id="UP000664265">
    <property type="component" value="Unassembled WGS sequence"/>
</dbReference>
<evidence type="ECO:0000256" key="8">
    <source>
        <dbReference type="ARBA" id="ARBA00023065"/>
    </source>
</evidence>
<dbReference type="InterPro" id="IPR001734">
    <property type="entry name" value="Na/solute_symporter"/>
</dbReference>
<feature type="transmembrane region" description="Helical" evidence="12">
    <location>
        <begin position="152"/>
        <end position="170"/>
    </location>
</feature>
<gene>
    <name evidence="13" type="ORF">JHU38_00205</name>
</gene>
<feature type="transmembrane region" description="Helical" evidence="12">
    <location>
        <begin position="120"/>
        <end position="146"/>
    </location>
</feature>
<evidence type="ECO:0000256" key="9">
    <source>
        <dbReference type="ARBA" id="ARBA00023136"/>
    </source>
</evidence>
<feature type="transmembrane region" description="Helical" evidence="12">
    <location>
        <begin position="182"/>
        <end position="200"/>
    </location>
</feature>
<dbReference type="Gene3D" id="1.20.1730.10">
    <property type="entry name" value="Sodium/glucose cotransporter"/>
    <property type="match status" value="1"/>
</dbReference>
<dbReference type="EMBL" id="JAERMS010000001">
    <property type="protein sequence ID" value="MBO1362216.1"/>
    <property type="molecule type" value="Genomic_DNA"/>
</dbReference>
<feature type="transmembrane region" description="Helical" evidence="12">
    <location>
        <begin position="460"/>
        <end position="479"/>
    </location>
</feature>
<name>A0ABS3M201_9BACT</name>
<reference evidence="13 14" key="1">
    <citation type="submission" date="2021-01" db="EMBL/GenBank/DDBJ databases">
        <title>Prevotella A2931 sp. nov.</title>
        <authorList>
            <person name="Buhl M."/>
            <person name="Oberhettinger P."/>
        </authorList>
    </citation>
    <scope>NUCLEOTIDE SEQUENCE [LARGE SCALE GENOMIC DNA]</scope>
    <source>
        <strain evidence="13 14">A2931</strain>
    </source>
</reference>
<comment type="subcellular location">
    <subcellularLocation>
        <location evidence="1">Cell membrane</location>
        <topology evidence="1">Multi-pass membrane protein</topology>
    </subcellularLocation>
</comment>
<feature type="transmembrane region" description="Helical" evidence="12">
    <location>
        <begin position="6"/>
        <end position="24"/>
    </location>
</feature>
<keyword evidence="4" id="KW-1003">Cell membrane</keyword>
<dbReference type="PANTHER" id="PTHR42985:SF47">
    <property type="entry name" value="INTEGRAL MEMBRANE TRANSPORT PROTEIN"/>
    <property type="match status" value="1"/>
</dbReference>
<comment type="caution">
    <text evidence="13">The sequence shown here is derived from an EMBL/GenBank/DDBJ whole genome shotgun (WGS) entry which is preliminary data.</text>
</comment>
<dbReference type="Pfam" id="PF00474">
    <property type="entry name" value="SSF"/>
    <property type="match status" value="1"/>
</dbReference>